<gene>
    <name evidence="2" type="ORF">IFM89_010811</name>
</gene>
<feature type="region of interest" description="Disordered" evidence="1">
    <location>
        <begin position="1"/>
        <end position="35"/>
    </location>
</feature>
<comment type="caution">
    <text evidence="2">The sequence shown here is derived from an EMBL/GenBank/DDBJ whole genome shotgun (WGS) entry which is preliminary data.</text>
</comment>
<evidence type="ECO:0000256" key="1">
    <source>
        <dbReference type="SAM" id="MobiDB-lite"/>
    </source>
</evidence>
<dbReference type="EMBL" id="JADFTS010000002">
    <property type="protein sequence ID" value="KAF9620152.1"/>
    <property type="molecule type" value="Genomic_DNA"/>
</dbReference>
<evidence type="ECO:0000313" key="3">
    <source>
        <dbReference type="Proteomes" id="UP000631114"/>
    </source>
</evidence>
<dbReference type="AlphaFoldDB" id="A0A835M8C8"/>
<keyword evidence="3" id="KW-1185">Reference proteome</keyword>
<evidence type="ECO:0000313" key="2">
    <source>
        <dbReference type="EMBL" id="KAF9620152.1"/>
    </source>
</evidence>
<dbReference type="PANTHER" id="PTHR15657">
    <property type="entry name" value="THYROID TRANSCRIPTION FACTOR 1-ASSOCIATED PROTEIN 26"/>
    <property type="match status" value="1"/>
</dbReference>
<feature type="compositionally biased region" description="Basic and acidic residues" evidence="1">
    <location>
        <begin position="126"/>
        <end position="160"/>
    </location>
</feature>
<organism evidence="2 3">
    <name type="scientific">Coptis chinensis</name>
    <dbReference type="NCBI Taxonomy" id="261450"/>
    <lineage>
        <taxon>Eukaryota</taxon>
        <taxon>Viridiplantae</taxon>
        <taxon>Streptophyta</taxon>
        <taxon>Embryophyta</taxon>
        <taxon>Tracheophyta</taxon>
        <taxon>Spermatophyta</taxon>
        <taxon>Magnoliopsida</taxon>
        <taxon>Ranunculales</taxon>
        <taxon>Ranunculaceae</taxon>
        <taxon>Coptidoideae</taxon>
        <taxon>Coptis</taxon>
    </lineage>
</organism>
<reference evidence="2 3" key="1">
    <citation type="submission" date="2020-10" db="EMBL/GenBank/DDBJ databases">
        <title>The Coptis chinensis genome and diversification of protoberbering-type alkaloids.</title>
        <authorList>
            <person name="Wang B."/>
            <person name="Shu S."/>
            <person name="Song C."/>
            <person name="Liu Y."/>
        </authorList>
    </citation>
    <scope>NUCLEOTIDE SEQUENCE [LARGE SCALE GENOMIC DNA]</scope>
    <source>
        <strain evidence="2">HL-2020</strain>
        <tissue evidence="2">Leaf</tissue>
    </source>
</reference>
<proteinExistence type="predicted"/>
<dbReference type="OrthoDB" id="1928808at2759"/>
<feature type="region of interest" description="Disordered" evidence="1">
    <location>
        <begin position="78"/>
        <end position="165"/>
    </location>
</feature>
<dbReference type="PANTHER" id="PTHR15657:SF1">
    <property type="entry name" value="THYROID TRANSCRIPTION FACTOR 1-ASSOCIATED PROTEIN 26"/>
    <property type="match status" value="1"/>
</dbReference>
<feature type="compositionally biased region" description="Basic and acidic residues" evidence="1">
    <location>
        <begin position="1"/>
        <end position="16"/>
    </location>
</feature>
<dbReference type="InterPro" id="IPR013730">
    <property type="entry name" value="Fyv7/TAP26"/>
</dbReference>
<evidence type="ECO:0008006" key="4">
    <source>
        <dbReference type="Google" id="ProtNLM"/>
    </source>
</evidence>
<name>A0A835M8C8_9MAGN</name>
<feature type="compositionally biased region" description="Low complexity" evidence="1">
    <location>
        <begin position="17"/>
        <end position="28"/>
    </location>
</feature>
<dbReference type="GO" id="GO:0005634">
    <property type="term" value="C:nucleus"/>
    <property type="evidence" value="ECO:0007669"/>
    <property type="project" value="TreeGrafter"/>
</dbReference>
<protein>
    <recommendedName>
        <fullName evidence="4">rRNA-processing protein FYV7</fullName>
    </recommendedName>
</protein>
<feature type="compositionally biased region" description="Polar residues" evidence="1">
    <location>
        <begin position="80"/>
        <end position="90"/>
    </location>
</feature>
<sequence length="189" mass="22011">MTKKNTKDNHSEENRGNMKNSKSVMMNKKNQKRLGGGGLSLAAFANAKSRNNNYNPALIKKQREFYKNSKCVNKYKKSLKQQSELQNSPSVAMRILEEEETKSSGNMDKKSKKKNKQSVEKLCLNKRQEEEKARLEKEASFQTKKEARERTEAQRKELRSKMYKKTKFGQPVMKYRIEHLLESIQGSNK</sequence>
<dbReference type="Proteomes" id="UP000631114">
    <property type="component" value="Unassembled WGS sequence"/>
</dbReference>
<accession>A0A835M8C8</accession>
<dbReference type="Pfam" id="PF08524">
    <property type="entry name" value="rRNA_processing"/>
    <property type="match status" value="1"/>
</dbReference>